<comment type="caution">
    <text evidence="1">The sequence shown here is derived from an EMBL/GenBank/DDBJ whole genome shotgun (WGS) entry which is preliminary data.</text>
</comment>
<accession>A0A8J2N146</accession>
<dbReference type="EMBL" id="CAJRGZ010000019">
    <property type="protein sequence ID" value="CAG5166838.1"/>
    <property type="molecule type" value="Genomic_DNA"/>
</dbReference>
<proteinExistence type="predicted"/>
<name>A0A8J2N146_9PLEO</name>
<evidence type="ECO:0000313" key="1">
    <source>
        <dbReference type="EMBL" id="CAG5166838.1"/>
    </source>
</evidence>
<dbReference type="RefSeq" id="XP_043170545.1">
    <property type="nucleotide sequence ID" value="XM_043314610.1"/>
</dbReference>
<evidence type="ECO:0000313" key="2">
    <source>
        <dbReference type="Proteomes" id="UP000676310"/>
    </source>
</evidence>
<protein>
    <submittedName>
        <fullName evidence="1">Uncharacterized protein</fullName>
    </submittedName>
</protein>
<dbReference type="GeneID" id="67018933"/>
<dbReference type="AlphaFoldDB" id="A0A8J2N146"/>
<reference evidence="1" key="1">
    <citation type="submission" date="2021-05" db="EMBL/GenBank/DDBJ databases">
        <authorList>
            <person name="Stam R."/>
        </authorList>
    </citation>
    <scope>NUCLEOTIDE SEQUENCE</scope>
    <source>
        <strain evidence="1">CS162</strain>
    </source>
</reference>
<sequence length="66" mass="7574">MWVIVVCITACNARFAKEHTNKAAGYNVVWIMVEFARVWFVFPETKDPLLEEIAVIVDGPQKNLHN</sequence>
<organism evidence="1 2">
    <name type="scientific">Alternaria atra</name>
    <dbReference type="NCBI Taxonomy" id="119953"/>
    <lineage>
        <taxon>Eukaryota</taxon>
        <taxon>Fungi</taxon>
        <taxon>Dikarya</taxon>
        <taxon>Ascomycota</taxon>
        <taxon>Pezizomycotina</taxon>
        <taxon>Dothideomycetes</taxon>
        <taxon>Pleosporomycetidae</taxon>
        <taxon>Pleosporales</taxon>
        <taxon>Pleosporineae</taxon>
        <taxon>Pleosporaceae</taxon>
        <taxon>Alternaria</taxon>
        <taxon>Alternaria sect. Ulocladioides</taxon>
    </lineage>
</organism>
<dbReference type="OrthoDB" id="4358694at2759"/>
<dbReference type="Proteomes" id="UP000676310">
    <property type="component" value="Unassembled WGS sequence"/>
</dbReference>
<gene>
    <name evidence="1" type="ORF">ALTATR162_LOCUS6984</name>
</gene>
<keyword evidence="2" id="KW-1185">Reference proteome</keyword>